<organism evidence="1 2">
    <name type="scientific">Gigaspora rosea</name>
    <dbReference type="NCBI Taxonomy" id="44941"/>
    <lineage>
        <taxon>Eukaryota</taxon>
        <taxon>Fungi</taxon>
        <taxon>Fungi incertae sedis</taxon>
        <taxon>Mucoromycota</taxon>
        <taxon>Glomeromycotina</taxon>
        <taxon>Glomeromycetes</taxon>
        <taxon>Diversisporales</taxon>
        <taxon>Gigasporaceae</taxon>
        <taxon>Gigaspora</taxon>
    </lineage>
</organism>
<dbReference type="Proteomes" id="UP000266673">
    <property type="component" value="Unassembled WGS sequence"/>
</dbReference>
<protein>
    <submittedName>
        <fullName evidence="1">Uncharacterized protein</fullName>
    </submittedName>
</protein>
<gene>
    <name evidence="1" type="ORF">C2G38_2251453</name>
</gene>
<accession>A0A397UJD3</accession>
<name>A0A397UJD3_9GLOM</name>
<dbReference type="EMBL" id="QKWP01001388">
    <property type="protein sequence ID" value="RIB09338.1"/>
    <property type="molecule type" value="Genomic_DNA"/>
</dbReference>
<dbReference type="AlphaFoldDB" id="A0A397UJD3"/>
<reference evidence="1 2" key="1">
    <citation type="submission" date="2018-06" db="EMBL/GenBank/DDBJ databases">
        <title>Comparative genomics reveals the genomic features of Rhizophagus irregularis, R. cerebriforme, R. diaphanum and Gigaspora rosea, and their symbiotic lifestyle signature.</title>
        <authorList>
            <person name="Morin E."/>
            <person name="San Clemente H."/>
            <person name="Chen E.C.H."/>
            <person name="De La Providencia I."/>
            <person name="Hainaut M."/>
            <person name="Kuo A."/>
            <person name="Kohler A."/>
            <person name="Murat C."/>
            <person name="Tang N."/>
            <person name="Roy S."/>
            <person name="Loubradou J."/>
            <person name="Henrissat B."/>
            <person name="Grigoriev I.V."/>
            <person name="Corradi N."/>
            <person name="Roux C."/>
            <person name="Martin F.M."/>
        </authorList>
    </citation>
    <scope>NUCLEOTIDE SEQUENCE [LARGE SCALE GENOMIC DNA]</scope>
    <source>
        <strain evidence="1 2">DAOM 194757</strain>
    </source>
</reference>
<proteinExistence type="predicted"/>
<comment type="caution">
    <text evidence="1">The sequence shown here is derived from an EMBL/GenBank/DDBJ whole genome shotgun (WGS) entry which is preliminary data.</text>
</comment>
<keyword evidence="2" id="KW-1185">Reference proteome</keyword>
<evidence type="ECO:0000313" key="1">
    <source>
        <dbReference type="EMBL" id="RIB09338.1"/>
    </source>
</evidence>
<sequence length="186" mass="20690">MSLKINHDIKYKPHQKPPCISQITAFARLLLIIPKDENLISKDAAPLVNVLNKEEYPSIVDNGTCACLTFFGLTILSLLDEKNIGSSGTYISILLSKLSNKFLDVSSLKTFLQRFPVKSPKYSPGTSMFTFIKGSSNTRYQPFSASVKACEAHVLIAVLVDSAPNKHNEKHSHYMTFCVCLDYANK</sequence>
<evidence type="ECO:0000313" key="2">
    <source>
        <dbReference type="Proteomes" id="UP000266673"/>
    </source>
</evidence>